<organism evidence="3 4">
    <name type="scientific">Leptospira mayottensis 200901122</name>
    <dbReference type="NCBI Taxonomy" id="1193010"/>
    <lineage>
        <taxon>Bacteria</taxon>
        <taxon>Pseudomonadati</taxon>
        <taxon>Spirochaetota</taxon>
        <taxon>Spirochaetia</taxon>
        <taxon>Leptospirales</taxon>
        <taxon>Leptospiraceae</taxon>
        <taxon>Leptospira</taxon>
    </lineage>
</organism>
<protein>
    <submittedName>
        <fullName evidence="3">Uncharacterized protein</fullName>
    </submittedName>
</protein>
<dbReference type="Proteomes" id="UP000001343">
    <property type="component" value="Unassembled WGS sequence"/>
</dbReference>
<name>A0AA87MLU9_9LEPT</name>
<evidence type="ECO:0000313" key="3">
    <source>
        <dbReference type="EMBL" id="EKR98091.1"/>
    </source>
</evidence>
<dbReference type="AlphaFoldDB" id="A0AA87MLU9"/>
<gene>
    <name evidence="3" type="ORF">LEP1GSC125_1533</name>
</gene>
<dbReference type="RefSeq" id="WP_002746227.1">
    <property type="nucleotide sequence ID" value="NZ_AKWM02000084.1"/>
</dbReference>
<evidence type="ECO:0000256" key="2">
    <source>
        <dbReference type="SAM" id="Phobius"/>
    </source>
</evidence>
<evidence type="ECO:0000256" key="1">
    <source>
        <dbReference type="SAM" id="MobiDB-lite"/>
    </source>
</evidence>
<comment type="caution">
    <text evidence="3">The sequence shown here is derived from an EMBL/GenBank/DDBJ whole genome shotgun (WGS) entry which is preliminary data.</text>
</comment>
<evidence type="ECO:0000313" key="4">
    <source>
        <dbReference type="Proteomes" id="UP000001343"/>
    </source>
</evidence>
<dbReference type="EMBL" id="AKWM02000084">
    <property type="protein sequence ID" value="EKR98091.1"/>
    <property type="molecule type" value="Genomic_DNA"/>
</dbReference>
<feature type="compositionally biased region" description="Basic and acidic residues" evidence="1">
    <location>
        <begin position="1"/>
        <end position="24"/>
    </location>
</feature>
<feature type="region of interest" description="Disordered" evidence="1">
    <location>
        <begin position="1"/>
        <end position="25"/>
    </location>
</feature>
<keyword evidence="2" id="KW-0472">Membrane</keyword>
<proteinExistence type="predicted"/>
<feature type="transmembrane region" description="Helical" evidence="2">
    <location>
        <begin position="44"/>
        <end position="62"/>
    </location>
</feature>
<keyword evidence="2" id="KW-1133">Transmembrane helix</keyword>
<keyword evidence="2" id="KW-0812">Transmembrane</keyword>
<feature type="transmembrane region" description="Helical" evidence="2">
    <location>
        <begin position="74"/>
        <end position="91"/>
    </location>
</feature>
<reference evidence="3 4" key="1">
    <citation type="journal article" date="2014" name="Int. J. Syst. Evol. Microbiol.">
        <title>Leptospira mayottensis sp. nov., a pathogenic species of the genus Leptospira isolated from humans.</title>
        <authorList>
            <person name="Bourhy P."/>
            <person name="Collet L."/>
            <person name="Brisse S."/>
            <person name="Picardeau M."/>
        </authorList>
    </citation>
    <scope>NUCLEOTIDE SEQUENCE [LARGE SCALE GENOMIC DNA]</scope>
    <source>
        <strain evidence="3 4">200901122</strain>
    </source>
</reference>
<sequence>MKQKLKSKEIIEKHTNSSKVKDQDQSLGHTVIVKKSLFRKSNQAFFLGLFFLLLGLFLLRFFPEQKISEGFGGVSVHGLFLTSGIVLMSWFKSGEILRSLGDFISKARGGGNS</sequence>
<accession>A0AA87MLU9</accession>